<dbReference type="GO" id="GO:0016740">
    <property type="term" value="F:transferase activity"/>
    <property type="evidence" value="ECO:0007669"/>
    <property type="project" value="UniProtKB-KW"/>
</dbReference>
<dbReference type="InterPro" id="IPR001173">
    <property type="entry name" value="Glyco_trans_2-like"/>
</dbReference>
<keyword evidence="2" id="KW-0808">Transferase</keyword>
<dbReference type="InterPro" id="IPR029044">
    <property type="entry name" value="Nucleotide-diphossugar_trans"/>
</dbReference>
<dbReference type="Pfam" id="PF00535">
    <property type="entry name" value="Glycos_transf_2"/>
    <property type="match status" value="1"/>
</dbReference>
<evidence type="ECO:0000259" key="1">
    <source>
        <dbReference type="Pfam" id="PF00535"/>
    </source>
</evidence>
<sequence length="251" mass="28102">MPVTPRASILVAVRDRERYLPLALDSALAQTCPDFELLVWDDASSDRSADIARAYAARDARVRLVSTERRGLNGAMRALIEAAEAPALGFLDSDDLLERRAIEDTLAVLDEDPEVGLVYTDYVTIDVEGKVRGYGSRCKIPYSPERLLVDFMTFHFRLFRKSAYDATEGLDPARAWAPDYDLCLRLSEKVAFAHVPAPRYFYRIHDGMMSTARDLQAACAQRAAESALARRGLDKELVVEPIATGHRLRPR</sequence>
<accession>A0A3S7UZC7</accession>
<organism evidence="2">
    <name type="scientific">Chondromyces catenulatus</name>
    <dbReference type="NCBI Taxonomy" id="1653841"/>
    <lineage>
        <taxon>Bacteria</taxon>
        <taxon>Pseudomonadati</taxon>
        <taxon>Myxococcota</taxon>
        <taxon>Polyangia</taxon>
        <taxon>Polyangiales</taxon>
        <taxon>Polyangiaceae</taxon>
        <taxon>Chondromyces</taxon>
    </lineage>
</organism>
<dbReference type="PANTHER" id="PTHR43685">
    <property type="entry name" value="GLYCOSYLTRANSFERASE"/>
    <property type="match status" value="1"/>
</dbReference>
<dbReference type="AlphaFoldDB" id="A0A3S7UZC7"/>
<dbReference type="SUPFAM" id="SSF53448">
    <property type="entry name" value="Nucleotide-diphospho-sugar transferases"/>
    <property type="match status" value="1"/>
</dbReference>
<dbReference type="InterPro" id="IPR050834">
    <property type="entry name" value="Glycosyltransf_2"/>
</dbReference>
<proteinExistence type="predicted"/>
<dbReference type="PANTHER" id="PTHR43685:SF2">
    <property type="entry name" value="GLYCOSYLTRANSFERASE 2-LIKE DOMAIN-CONTAINING PROTEIN"/>
    <property type="match status" value="1"/>
</dbReference>
<evidence type="ECO:0000313" key="2">
    <source>
        <dbReference type="EMBL" id="AYM54115.1"/>
    </source>
</evidence>
<dbReference type="Gene3D" id="3.90.550.10">
    <property type="entry name" value="Spore Coat Polysaccharide Biosynthesis Protein SpsA, Chain A"/>
    <property type="match status" value="1"/>
</dbReference>
<feature type="domain" description="Glycosyltransferase 2-like" evidence="1">
    <location>
        <begin position="8"/>
        <end position="165"/>
    </location>
</feature>
<reference evidence="2" key="1">
    <citation type="journal article" date="2018" name="J. Ind. Microbiol. Biotechnol.">
        <title>Genome mining reveals uncommon alkylpyrones as type III PKS products from myxobacteria.</title>
        <authorList>
            <person name="Hug J.J."/>
            <person name="Panter F."/>
            <person name="Krug D."/>
            <person name="Muller R."/>
        </authorList>
    </citation>
    <scope>NUCLEOTIDE SEQUENCE</scope>
    <source>
        <strain evidence="2">Sp. MSr9030</strain>
    </source>
</reference>
<protein>
    <submittedName>
        <fullName evidence="2">Glycosyl transferase family 2</fullName>
    </submittedName>
</protein>
<name>A0A3S7UZC7_9BACT</name>
<dbReference type="EMBL" id="MH908917">
    <property type="protein sequence ID" value="AYM54115.1"/>
    <property type="molecule type" value="Genomic_DNA"/>
</dbReference>